<evidence type="ECO:0000256" key="6">
    <source>
        <dbReference type="SAM" id="MobiDB-lite"/>
    </source>
</evidence>
<dbReference type="GO" id="GO:0006406">
    <property type="term" value="P:mRNA export from nucleus"/>
    <property type="evidence" value="ECO:0007669"/>
    <property type="project" value="InterPro"/>
</dbReference>
<feature type="compositionally biased region" description="Low complexity" evidence="6">
    <location>
        <begin position="1430"/>
        <end position="1456"/>
    </location>
</feature>
<feature type="compositionally biased region" description="Polar residues" evidence="6">
    <location>
        <begin position="1238"/>
        <end position="1250"/>
    </location>
</feature>
<keyword evidence="12" id="KW-1185">Reference proteome</keyword>
<feature type="compositionally biased region" description="Low complexity" evidence="6">
    <location>
        <begin position="1333"/>
        <end position="1347"/>
    </location>
</feature>
<evidence type="ECO:0000256" key="3">
    <source>
        <dbReference type="ARBA" id="ARBA00019596"/>
    </source>
</evidence>
<comment type="caution">
    <text evidence="11">The sequence shown here is derived from an EMBL/GenBank/DDBJ whole genome shotgun (WGS) entry which is preliminary data.</text>
</comment>
<evidence type="ECO:0000256" key="5">
    <source>
        <dbReference type="ARBA" id="ARBA00047033"/>
    </source>
</evidence>
<dbReference type="OrthoDB" id="29024at2759"/>
<dbReference type="Proteomes" id="UP000054653">
    <property type="component" value="Unassembled WGS sequence"/>
</dbReference>
<dbReference type="InterPro" id="IPR021418">
    <property type="entry name" value="THO_THOC2_C"/>
</dbReference>
<dbReference type="EMBL" id="JYDI01000129">
    <property type="protein sequence ID" value="KRY51279.1"/>
    <property type="molecule type" value="Genomic_DNA"/>
</dbReference>
<evidence type="ECO:0000313" key="12">
    <source>
        <dbReference type="Proteomes" id="UP000054653"/>
    </source>
</evidence>
<evidence type="ECO:0000259" key="9">
    <source>
        <dbReference type="Pfam" id="PF11732"/>
    </source>
</evidence>
<evidence type="ECO:0000256" key="1">
    <source>
        <dbReference type="ARBA" id="ARBA00004123"/>
    </source>
</evidence>
<dbReference type="Pfam" id="PF16134">
    <property type="entry name" value="THOC2_N"/>
    <property type="match status" value="2"/>
</dbReference>
<feature type="compositionally biased region" description="Low complexity" evidence="6">
    <location>
        <begin position="1251"/>
        <end position="1270"/>
    </location>
</feature>
<feature type="region of interest" description="Disordered" evidence="6">
    <location>
        <begin position="1619"/>
        <end position="1655"/>
    </location>
</feature>
<comment type="similarity">
    <text evidence="2">Belongs to the THOC2 family.</text>
</comment>
<keyword evidence="7" id="KW-0472">Membrane</keyword>
<dbReference type="Pfam" id="PF11262">
    <property type="entry name" value="Tho2"/>
    <property type="match status" value="1"/>
</dbReference>
<dbReference type="GO" id="GO:0003729">
    <property type="term" value="F:mRNA binding"/>
    <property type="evidence" value="ECO:0007669"/>
    <property type="project" value="TreeGrafter"/>
</dbReference>
<evidence type="ECO:0000256" key="2">
    <source>
        <dbReference type="ARBA" id="ARBA00007857"/>
    </source>
</evidence>
<feature type="compositionally biased region" description="Polar residues" evidence="6">
    <location>
        <begin position="1507"/>
        <end position="1521"/>
    </location>
</feature>
<evidence type="ECO:0000313" key="11">
    <source>
        <dbReference type="EMBL" id="KRY51279.1"/>
    </source>
</evidence>
<keyword evidence="4" id="KW-0539">Nucleus</keyword>
<dbReference type="OMA" id="GHANIMF"/>
<proteinExistence type="inferred from homology"/>
<keyword evidence="7" id="KW-0812">Transmembrane</keyword>
<dbReference type="Pfam" id="PF11732">
    <property type="entry name" value="Thoc2"/>
    <property type="match status" value="1"/>
</dbReference>
<sequence>MSINKQIGELYVICKNVINGITSVEDGFESLSKVINTHRQRSCLIDTLAVLDYEQMSKKNPEIKKRFYELCAKCSGHLVPEEILKRNVESLNDKSYELRMVRLKTKLFFKQKKCNMLHEQPEGFVTLFQLIYNSCNKEENVERTLADIYGIIGRYCLDPNRVLVVLMTSFQSNLDKHRYFASLFKEYISAKDAFSCPVAYELNCLQNTTDDADSHNAELSEEERLAKVQNFFKMIAYLVHYGFLDLNMLLTKTSPTSAEMIQEAETALKKAEADQRKLLTLSLRGPKETAEVEDTSEEKPSYLSNQKLALAVSFLEIGDWNNAKQVFDHMPEYYAASSLEANEAFCNLIDYKIDRLFVSLHPIASLARGAEVREPVVQFVDVKCCESLIDMCTDVFPIVNYCGPSIAHSPLVLTKLIRLCCRLVNDVAKNGQDEQFSEHLDTLYHLCSSVFLPSLSMLRWNCSLSEDLWLLLSQFPYTLRYRFYSEWKTVHLKQHPLLLARKGEVVGRARHVMKRLSKDTTKQTGRMIGKLSHSYPVVVFDYLLSQIQQFENLIGPVVESLRFVTNLSYDVLAFCIIEHLARPEKQKLKVSHATISSWLQSLATFVGSVFKKYNIELSGVLQFVTNQLKRGTSLDLLVLGEIVKNMSGVETARNLTKDQIETYAGGDILKSEVGHLSQMRNMRRSVHRLKDSLLQDDLAVTLCILIAQQRKVIVFKDGAKVHLKLAGQMLDQCHETFIQFAHFLMANVEIEEYTRRMPLADELLQLYNLDCSSAMFLTRPAYNYKIREKFQELIKAEKAGQQLEDSKKMQYYISACEEIYLPLQNKMKELSQPEMRPELTTKFFVTFWTLSLYDLFVPTKAYQTAVDGIRKSIEQLESCRELTESKRRKEKERFLQQESKLLQEQQTHLEHVSLVKARLMSESSRWFSSRAPRTSLVSQMVQACLFPRCVFHEADAFYCVKFIEMCHLFKTPNFPTLVFFDRIFWDLSSAVACLSEYEASCYGRFICELLELLMSWHSDREKFNQASKPFILQCWMKIIIFIIIVMLFVFKECANHPGFITRIKAVGGSNNDHSRDFVDYESFRHVLNKWHYKITRAVLICLTSDSFILIRNILLILMKILPYFPLLHNLMLTIEKRVIDVRDREKDKRQDLHVLAASYWGHLKLRKDHMFAEEDFHAVNVKERATDCLELFEVSAIIDDEEFFLKVNDSSSSSNREVKVEDNNSATPLLNEAKKPVSSKSSTIKNSGQDTTSAVSKSSNSSSVKSVATKTDTDKVSEDAGMSTLKNSSADTEPLPETMQQHSLQPGPAKVPRLEVAESGGPVEPAPLPKNRSSNAAKAAVSASGASTKESTTVRGAHPHHHQQQQQQQATTNRLKHKDAVVEQQQSSSCSTSVGTSATTRTTTTTTTTTTTSGGRQGSTRKASLRAPDASSGASSTTAETSASSLLNDSSNLGSNCITPAEKSNRNDNITSVDSSATKIDGEQQRQQNNAASTFEDTKSKTDRHLSSSSTAGHSKNSNIPPLTLESSGRKVTASSSSSTAVSKSSYHQDDRRNGNKEPEHGSAAHKSRRKGGSVNESGMPDVLFVCLFVFYIPHLVLHDFLFRQQTAEVGEKNYRGLLRQSTLKRSPDLKRSSPSSSSSSRRKKNPQRYKEKERTDTYVEFDSAMIDSKKEARKERFAEPVDWRNKDYRYMSSASVSRMSSFHAGNEPKTMKMVRLSQATSRSVSPRDVYQEKVIHRSSRRR</sequence>
<feature type="compositionally biased region" description="Low complexity" evidence="6">
    <location>
        <begin position="1387"/>
        <end position="1421"/>
    </location>
</feature>
<feature type="transmembrane region" description="Helical" evidence="7">
    <location>
        <begin position="1097"/>
        <end position="1121"/>
    </location>
</feature>
<feature type="transmembrane region" description="Helical" evidence="7">
    <location>
        <begin position="1030"/>
        <end position="1050"/>
    </location>
</feature>
<feature type="domain" description="THO complex subunitTHOC2 N-terminal" evidence="9">
    <location>
        <begin position="528"/>
        <end position="603"/>
    </location>
</feature>
<comment type="subcellular location">
    <subcellularLocation>
        <location evidence="1">Nucleus</location>
    </subcellularLocation>
</comment>
<feature type="compositionally biased region" description="Low complexity" evidence="6">
    <location>
        <begin position="1530"/>
        <end position="1546"/>
    </location>
</feature>
<reference evidence="11 12" key="1">
    <citation type="submission" date="2015-01" db="EMBL/GenBank/DDBJ databases">
        <title>Evolution of Trichinella species and genotypes.</title>
        <authorList>
            <person name="Korhonen P.K."/>
            <person name="Edoardo P."/>
            <person name="Giuseppe L.R."/>
            <person name="Gasser R.B."/>
        </authorList>
    </citation>
    <scope>NUCLEOTIDE SEQUENCE [LARGE SCALE GENOMIC DNA]</scope>
    <source>
        <strain evidence="11">ISS120</strain>
    </source>
</reference>
<accession>A0A0V1CPS4</accession>
<dbReference type="PANTHER" id="PTHR21597:SF0">
    <property type="entry name" value="THO COMPLEX SUBUNIT 2"/>
    <property type="match status" value="1"/>
</dbReference>
<dbReference type="GO" id="GO:0000445">
    <property type="term" value="C:THO complex part of transcription export complex"/>
    <property type="evidence" value="ECO:0007669"/>
    <property type="project" value="TreeGrafter"/>
</dbReference>
<keyword evidence="7" id="KW-1133">Transmembrane helix</keyword>
<dbReference type="STRING" id="45882.A0A0V1CPS4"/>
<evidence type="ECO:0000256" key="7">
    <source>
        <dbReference type="SAM" id="Phobius"/>
    </source>
</evidence>
<feature type="region of interest" description="Disordered" evidence="6">
    <location>
        <begin position="1710"/>
        <end position="1743"/>
    </location>
</feature>
<organism evidence="11 12">
    <name type="scientific">Trichinella britovi</name>
    <name type="common">Parasitic roundworm</name>
    <dbReference type="NCBI Taxonomy" id="45882"/>
    <lineage>
        <taxon>Eukaryota</taxon>
        <taxon>Metazoa</taxon>
        <taxon>Ecdysozoa</taxon>
        <taxon>Nematoda</taxon>
        <taxon>Enoplea</taxon>
        <taxon>Dorylaimia</taxon>
        <taxon>Trichinellida</taxon>
        <taxon>Trichinellidae</taxon>
        <taxon>Trichinella</taxon>
    </lineage>
</organism>
<dbReference type="PANTHER" id="PTHR21597">
    <property type="entry name" value="THO2 PROTEIN"/>
    <property type="match status" value="1"/>
</dbReference>
<feature type="compositionally biased region" description="Basic and acidic residues" evidence="6">
    <location>
        <begin position="1547"/>
        <end position="1563"/>
    </location>
</feature>
<feature type="domain" description="THO complex subunit 2 N-terminal" evidence="10">
    <location>
        <begin position="382"/>
        <end position="526"/>
    </location>
</feature>
<name>A0A0V1CPS4_TRIBR</name>
<evidence type="ECO:0000259" key="10">
    <source>
        <dbReference type="Pfam" id="PF16134"/>
    </source>
</evidence>
<feature type="region of interest" description="Disordered" evidence="6">
    <location>
        <begin position="1214"/>
        <end position="1576"/>
    </location>
</feature>
<dbReference type="InterPro" id="IPR040007">
    <property type="entry name" value="Tho2"/>
</dbReference>
<protein>
    <recommendedName>
        <fullName evidence="3">THO complex subunit 2</fullName>
    </recommendedName>
</protein>
<evidence type="ECO:0000256" key="4">
    <source>
        <dbReference type="ARBA" id="ARBA00023242"/>
    </source>
</evidence>
<evidence type="ECO:0000259" key="8">
    <source>
        <dbReference type="Pfam" id="PF11262"/>
    </source>
</evidence>
<feature type="compositionally biased region" description="Polar residues" evidence="6">
    <location>
        <begin position="1485"/>
        <end position="1495"/>
    </location>
</feature>
<gene>
    <name evidence="11" type="primary">THOC2</name>
    <name evidence="11" type="ORF">T03_11360</name>
</gene>
<feature type="compositionally biased region" description="Basic and acidic residues" evidence="6">
    <location>
        <begin position="1496"/>
        <end position="1506"/>
    </location>
</feature>
<dbReference type="GO" id="GO:0006397">
    <property type="term" value="P:mRNA processing"/>
    <property type="evidence" value="ECO:0007669"/>
    <property type="project" value="InterPro"/>
</dbReference>
<dbReference type="InterPro" id="IPR032302">
    <property type="entry name" value="THOC2_N"/>
</dbReference>
<feature type="domain" description="THO complex subunitTHOC2 C-terminal" evidence="8">
    <location>
        <begin position="839"/>
        <end position="1163"/>
    </location>
</feature>
<comment type="subunit">
    <text evidence="5">Component of the THO subcomplex, which is composed of THOC1, THOC2, THOC3, THOC5, THOC6 and THOC7. The THO subcomplex interacts with DDX39B to form the THO-DDX39B complex which multimerizes into a 28-subunit tetrameric assembly. Component of the transcription/export (TREX) complex at least composed of ALYREF/THOC4, DDX39B, SARNP/CIP29, CHTOP and the THO subcomplex; in the complex interacts with THOC1, THOC3, THOC5, THOC7 and DDX39B. TREX seems to have a dynamic structure involving ATP-dependent remodeling. Interacts with POLDIP3 and ZC3H11A.</text>
</comment>
<dbReference type="InterPro" id="IPR021726">
    <property type="entry name" value="THO_THOC2_N"/>
</dbReference>
<feature type="compositionally biased region" description="Polar residues" evidence="6">
    <location>
        <begin position="1467"/>
        <end position="1478"/>
    </location>
</feature>
<feature type="domain" description="THO complex subunit 2 N-terminal" evidence="10">
    <location>
        <begin position="37"/>
        <end position="363"/>
    </location>
</feature>